<dbReference type="GO" id="GO:0019432">
    <property type="term" value="P:triglyceride biosynthetic process"/>
    <property type="evidence" value="ECO:0007669"/>
    <property type="project" value="EnsemblFungi"/>
</dbReference>
<name>S7W5F6_SPRLO</name>
<feature type="transmembrane region" description="Helical" evidence="1">
    <location>
        <begin position="12"/>
        <end position="31"/>
    </location>
</feature>
<dbReference type="InterPro" id="IPR029058">
    <property type="entry name" value="AB_hydrolase_fold"/>
</dbReference>
<dbReference type="GO" id="GO:0032541">
    <property type="term" value="C:cortical endoplasmic reticulum"/>
    <property type="evidence" value="ECO:0007669"/>
    <property type="project" value="EnsemblFungi"/>
</dbReference>
<dbReference type="Pfam" id="PF02450">
    <property type="entry name" value="LCAT"/>
    <property type="match status" value="1"/>
</dbReference>
<proteinExistence type="predicted"/>
<dbReference type="OrthoDB" id="190846at2759"/>
<dbReference type="PANTHER" id="PTHR11440">
    <property type="entry name" value="LECITHIN-CHOLESTEROL ACYLTRANSFERASE-RELATED"/>
    <property type="match status" value="1"/>
</dbReference>
<dbReference type="GO" id="GO:0140042">
    <property type="term" value="P:lipid droplet formation"/>
    <property type="evidence" value="ECO:0007669"/>
    <property type="project" value="EnsemblFungi"/>
</dbReference>
<evidence type="ECO:0000313" key="2">
    <source>
        <dbReference type="EMBL" id="EPR78025.1"/>
    </source>
</evidence>
<protein>
    <submittedName>
        <fullName evidence="2">Phospholipid:diacylglycerol acyltransferase</fullName>
    </submittedName>
</protein>
<dbReference type="AlphaFoldDB" id="S7W5F6"/>
<dbReference type="GO" id="GO:0008374">
    <property type="term" value="F:O-acyltransferase activity"/>
    <property type="evidence" value="ECO:0007669"/>
    <property type="project" value="InterPro"/>
</dbReference>
<dbReference type="SUPFAM" id="SSF53474">
    <property type="entry name" value="alpha/beta-Hydrolases"/>
    <property type="match status" value="1"/>
</dbReference>
<sequence>MFKTIQISRKIKRTVLFICIFFISIYVGVFLKDEDDNWLFRNINKMKIENFGFMNSKLIIEKLKLLIDLNKFNFSEEDELIEELDKDGLKPHFPVVIIPGIGASVLELTDKNNYRQKVWGSLEMLKFMALNKKKWIDILAVDEYNGIDALEGIEGIDFIIPYYSVWSKFIRIISSTIGYNSKNLFYATYDWRLSPHELEERNFFLTNLKSKIECMYKINKKKIVIITHSYGSIVYYYFMNWVNNIDKKWVDRHIDSFIPIAAPFLGAPKTISALLSGEVFKTRSSLETTFYDFAIKTEDVQKLARSLGSFYTLLPKGDNIYKNKLLVLKNIEIRNTIIKDVIKFLLPPQSAKKLDHHQYGSVATNKMDEYTKWANPLLNPLPYAPNFKIYLLYGVGKMTQCGFYYNKFLKLDHNMNSPDGTIENGIYYSDGDGSVPLISLGYMGIKGWKSKELNKCNIKITVKEYLHQPSKKLKDIRGGPKTADHIDCLVNHELIKDLVHKICNKKNIEERIHSEIENIC</sequence>
<dbReference type="STRING" id="1358809.S7W5F6"/>
<dbReference type="InParanoid" id="S7W5F6"/>
<dbReference type="Gene3D" id="3.40.50.1820">
    <property type="entry name" value="alpha/beta hydrolase"/>
    <property type="match status" value="1"/>
</dbReference>
<dbReference type="OMA" id="GGGSNWC"/>
<accession>S7W5F6</accession>
<organism evidence="2 3">
    <name type="scientific">Spraguea lophii (strain 42_110)</name>
    <name type="common">Microsporidian parasite</name>
    <dbReference type="NCBI Taxonomy" id="1358809"/>
    <lineage>
        <taxon>Eukaryota</taxon>
        <taxon>Fungi</taxon>
        <taxon>Fungi incertae sedis</taxon>
        <taxon>Microsporidia</taxon>
        <taxon>Spragueidae</taxon>
        <taxon>Spraguea</taxon>
    </lineage>
</organism>
<keyword evidence="2" id="KW-0808">Transferase</keyword>
<dbReference type="EMBL" id="ATCN01001089">
    <property type="protein sequence ID" value="EPR78025.1"/>
    <property type="molecule type" value="Genomic_DNA"/>
</dbReference>
<keyword evidence="2" id="KW-0012">Acyltransferase</keyword>
<dbReference type="GO" id="GO:0097038">
    <property type="term" value="C:perinuclear endoplasmic reticulum"/>
    <property type="evidence" value="ECO:0007669"/>
    <property type="project" value="EnsemblFungi"/>
</dbReference>
<keyword evidence="1" id="KW-0812">Transmembrane</keyword>
<reference evidence="3" key="1">
    <citation type="journal article" date="2013" name="PLoS Genet.">
        <title>The genome of Spraguea lophii and the basis of host-microsporidian interactions.</title>
        <authorList>
            <person name="Campbell S.E."/>
            <person name="Williams T.A."/>
            <person name="Yousuf A."/>
            <person name="Soanes D.M."/>
            <person name="Paszkiewicz K.H."/>
            <person name="Williams B.A.P."/>
        </authorList>
    </citation>
    <scope>NUCLEOTIDE SEQUENCE [LARGE SCALE GENOMIC DNA]</scope>
    <source>
        <strain evidence="3">42_110</strain>
    </source>
</reference>
<keyword evidence="1" id="KW-1133">Transmembrane helix</keyword>
<comment type="caution">
    <text evidence="2">The sequence shown here is derived from an EMBL/GenBank/DDBJ whole genome shotgun (WGS) entry which is preliminary data.</text>
</comment>
<dbReference type="VEuPathDB" id="MicrosporidiaDB:SLOPH_1447"/>
<dbReference type="FunCoup" id="S7W5F6">
    <property type="interactions" value="47"/>
</dbReference>
<gene>
    <name evidence="2" type="ORF">SLOPH_1447</name>
</gene>
<dbReference type="Proteomes" id="UP000014978">
    <property type="component" value="Unassembled WGS sequence"/>
</dbReference>
<dbReference type="HOGENOM" id="CLU_016065_2_0_1"/>
<dbReference type="InterPro" id="IPR003386">
    <property type="entry name" value="LACT/PDAT_acylTrfase"/>
</dbReference>
<evidence type="ECO:0000313" key="3">
    <source>
        <dbReference type="Proteomes" id="UP000014978"/>
    </source>
</evidence>
<dbReference type="GO" id="GO:0046027">
    <property type="term" value="F:phospholipid:diacylglycerol acyltransferase activity"/>
    <property type="evidence" value="ECO:0007669"/>
    <property type="project" value="EnsemblFungi"/>
</dbReference>
<keyword evidence="3" id="KW-1185">Reference proteome</keyword>
<evidence type="ECO:0000256" key="1">
    <source>
        <dbReference type="SAM" id="Phobius"/>
    </source>
</evidence>
<keyword evidence="1" id="KW-0472">Membrane</keyword>